<name>A0AAE0LKM8_9CHLO</name>
<dbReference type="AlphaFoldDB" id="A0AAE0LKM8"/>
<feature type="compositionally biased region" description="Basic and acidic residues" evidence="1">
    <location>
        <begin position="588"/>
        <end position="598"/>
    </location>
</feature>
<sequence length="745" mass="80708">MRQVDCVTIFDQLDAEAIECVLSSLEPRDILRLGKCSRYLRHLAASNSLWRKVCRKYWNIIHVRQCPASSDQVCYEVSLPGFCVYLPSQCVLPASLPTAPSWFLKVCCTLPVACRKPSDIAWCTDRKAERLCSAVSYRSLCSILQALLPGSVSNVCPMCAAVAYYCGPEFTVNDIPTGYQARLLLEGAPPTPLARPLSANVFHSLEGRPRAVLQLHPQEEGDAEQDDYWRPPCAAAMADPSVSDVGPAPKDSAESGLKDALKESAPAALSQMLEEQQVIEALTKLVVRGSIWRPANGHGYANRIISAAEDAGYQLHLALEDVYSDLARVNPHTSRAAHVALGALGVTVFVCDQMNKTGKLSFNRIGRHLDNHPDRVHVFGCLPPRPSPSSTWRSPPEDLGVTRDPRGQIGEAAARGAQDHLCAWMAVTPEPVPGCATPLSPELCPYCHHSVQELAVQCIRWGTFDETARYEESNDFRGWNASRADEGGDEAPVAGAGPMVTHEVQGGRDDPNMQTQAGVVPRIFGRTPEDPRVGTKGPGRMGLQGGEGGQRKEDGFSPTNTPALQSPPATVEEEENGPSTGPPAQEATPREATREELGTRSLAEPPGSPWDDWGTLGRGTREGAPLAEGPEAVNPTTDTPESAQDLDQRHQGAGVREPEENHQEQMFLEELQHAHWDPGGSPGQWEQQGNQDWGTPQGHAAPCRPYGITYGVRTLCNSPESGALSILPPQRSRIGCTVHPVGDIR</sequence>
<dbReference type="EMBL" id="LGRX02000416">
    <property type="protein sequence ID" value="KAK3288693.1"/>
    <property type="molecule type" value="Genomic_DNA"/>
</dbReference>
<reference evidence="3 4" key="1">
    <citation type="journal article" date="2015" name="Genome Biol. Evol.">
        <title>Comparative Genomics of a Bacterivorous Green Alga Reveals Evolutionary Causalities and Consequences of Phago-Mixotrophic Mode of Nutrition.</title>
        <authorList>
            <person name="Burns J.A."/>
            <person name="Paasch A."/>
            <person name="Narechania A."/>
            <person name="Kim E."/>
        </authorList>
    </citation>
    <scope>NUCLEOTIDE SEQUENCE [LARGE SCALE GENOMIC DNA]</scope>
    <source>
        <strain evidence="3 4">PLY_AMNH</strain>
    </source>
</reference>
<feature type="region of interest" description="Disordered" evidence="1">
    <location>
        <begin position="519"/>
        <end position="649"/>
    </location>
</feature>
<dbReference type="Pfam" id="PF12937">
    <property type="entry name" value="F-box-like"/>
    <property type="match status" value="1"/>
</dbReference>
<feature type="domain" description="F-box" evidence="2">
    <location>
        <begin position="7"/>
        <end position="53"/>
    </location>
</feature>
<accession>A0AAE0LKM8</accession>
<dbReference type="Proteomes" id="UP001190700">
    <property type="component" value="Unassembled WGS sequence"/>
</dbReference>
<dbReference type="SMART" id="SM00256">
    <property type="entry name" value="FBOX"/>
    <property type="match status" value="1"/>
</dbReference>
<feature type="compositionally biased region" description="Gly residues" evidence="1">
    <location>
        <begin position="536"/>
        <end position="548"/>
    </location>
</feature>
<evidence type="ECO:0000313" key="3">
    <source>
        <dbReference type="EMBL" id="KAK3288693.1"/>
    </source>
</evidence>
<dbReference type="PROSITE" id="PS50181">
    <property type="entry name" value="FBOX"/>
    <property type="match status" value="1"/>
</dbReference>
<protein>
    <recommendedName>
        <fullName evidence="2">F-box domain-containing protein</fullName>
    </recommendedName>
</protein>
<dbReference type="InterPro" id="IPR001810">
    <property type="entry name" value="F-box_dom"/>
</dbReference>
<dbReference type="InterPro" id="IPR036047">
    <property type="entry name" value="F-box-like_dom_sf"/>
</dbReference>
<keyword evidence="4" id="KW-1185">Reference proteome</keyword>
<feature type="region of interest" description="Disordered" evidence="1">
    <location>
        <begin position="239"/>
        <end position="259"/>
    </location>
</feature>
<organism evidence="3 4">
    <name type="scientific">Cymbomonas tetramitiformis</name>
    <dbReference type="NCBI Taxonomy" id="36881"/>
    <lineage>
        <taxon>Eukaryota</taxon>
        <taxon>Viridiplantae</taxon>
        <taxon>Chlorophyta</taxon>
        <taxon>Pyramimonadophyceae</taxon>
        <taxon>Pyramimonadales</taxon>
        <taxon>Pyramimonadaceae</taxon>
        <taxon>Cymbomonas</taxon>
    </lineage>
</organism>
<evidence type="ECO:0000313" key="4">
    <source>
        <dbReference type="Proteomes" id="UP001190700"/>
    </source>
</evidence>
<dbReference type="Gene3D" id="1.20.1280.50">
    <property type="match status" value="1"/>
</dbReference>
<comment type="caution">
    <text evidence="3">The sequence shown here is derived from an EMBL/GenBank/DDBJ whole genome shotgun (WGS) entry which is preliminary data.</text>
</comment>
<gene>
    <name evidence="3" type="ORF">CYMTET_3836</name>
</gene>
<evidence type="ECO:0000256" key="1">
    <source>
        <dbReference type="SAM" id="MobiDB-lite"/>
    </source>
</evidence>
<proteinExistence type="predicted"/>
<feature type="compositionally biased region" description="Polar residues" evidence="1">
    <location>
        <begin position="557"/>
        <end position="568"/>
    </location>
</feature>
<evidence type="ECO:0000259" key="2">
    <source>
        <dbReference type="PROSITE" id="PS50181"/>
    </source>
</evidence>
<dbReference type="SUPFAM" id="SSF81383">
    <property type="entry name" value="F-box domain"/>
    <property type="match status" value="1"/>
</dbReference>